<feature type="signal peptide" evidence="4">
    <location>
        <begin position="1"/>
        <end position="20"/>
    </location>
</feature>
<evidence type="ECO:0000256" key="2">
    <source>
        <dbReference type="ARBA" id="ARBA00014024"/>
    </source>
</evidence>
<gene>
    <name evidence="5" type="ORF">GFB47_12695</name>
</gene>
<protein>
    <recommendedName>
        <fullName evidence="2">Curli production assembly/transport component CsgE</fullName>
    </recommendedName>
</protein>
<evidence type="ECO:0000256" key="4">
    <source>
        <dbReference type="SAM" id="SignalP"/>
    </source>
</evidence>
<dbReference type="EMBL" id="CP045700">
    <property type="protein sequence ID" value="QGA66290.1"/>
    <property type="molecule type" value="Genomic_DNA"/>
</dbReference>
<keyword evidence="6" id="KW-1185">Reference proteome</keyword>
<sequence length="148" mass="17042">MKKHTGFLLIYLVFMPLALAESVNDLGSNPLKEKMILNNDSLINGLIVDQTMTLLGKNFYFYFSQLMNESHEKLNVNLRITERPTALSGSIITIFHINTAIYRTSLSPGRQQAKLKAEEALRNINYYLVKWKIEKRFEDNNDLASDEL</sequence>
<organism evidence="5 6">
    <name type="scientific">Vibrio algicola</name>
    <dbReference type="NCBI Taxonomy" id="2662262"/>
    <lineage>
        <taxon>Bacteria</taxon>
        <taxon>Pseudomonadati</taxon>
        <taxon>Pseudomonadota</taxon>
        <taxon>Gammaproteobacteria</taxon>
        <taxon>Vibrionales</taxon>
        <taxon>Vibrionaceae</taxon>
        <taxon>Vibrio</taxon>
    </lineage>
</organism>
<evidence type="ECO:0000256" key="3">
    <source>
        <dbReference type="ARBA" id="ARBA00022729"/>
    </source>
</evidence>
<dbReference type="Pfam" id="PF10627">
    <property type="entry name" value="CsgE"/>
    <property type="match status" value="1"/>
</dbReference>
<accession>A0A5Q0THI9</accession>
<dbReference type="AlphaFoldDB" id="A0A5Q0THI9"/>
<feature type="chain" id="PRO_5024300465" description="Curli production assembly/transport component CsgE" evidence="4">
    <location>
        <begin position="21"/>
        <end position="148"/>
    </location>
</feature>
<dbReference type="RefSeq" id="WP_153448424.1">
    <property type="nucleotide sequence ID" value="NZ_CP045700.1"/>
</dbReference>
<name>A0A5Q0THI9_9VIBR</name>
<comment type="function">
    <text evidence="1">May be involved in the biogenesis of curli organelles.</text>
</comment>
<reference evidence="5 6" key="1">
    <citation type="submission" date="2019-10" db="EMBL/GenBank/DDBJ databases">
        <title>Vibrio sp. nov., isolated from Coralline algae surface.</title>
        <authorList>
            <person name="Geng Y."/>
            <person name="Zhang X."/>
        </authorList>
    </citation>
    <scope>NUCLEOTIDE SEQUENCE [LARGE SCALE GENOMIC DNA]</scope>
    <source>
        <strain evidence="5 6">SM1977</strain>
    </source>
</reference>
<dbReference type="InterPro" id="IPR018900">
    <property type="entry name" value="Curli_CsgE"/>
</dbReference>
<evidence type="ECO:0000313" key="5">
    <source>
        <dbReference type="EMBL" id="QGA66290.1"/>
    </source>
</evidence>
<evidence type="ECO:0000313" key="6">
    <source>
        <dbReference type="Proteomes" id="UP000348942"/>
    </source>
</evidence>
<evidence type="ECO:0000256" key="1">
    <source>
        <dbReference type="ARBA" id="ARBA00003989"/>
    </source>
</evidence>
<dbReference type="Proteomes" id="UP000348942">
    <property type="component" value="Chromosome 2"/>
</dbReference>
<keyword evidence="3 4" id="KW-0732">Signal</keyword>
<proteinExistence type="predicted"/>